<dbReference type="PANTHER" id="PTHR47510:SF3">
    <property type="entry name" value="ENDO_EXONUCLEASE_PHOSPHATASE DOMAIN-CONTAINING PROTEIN"/>
    <property type="match status" value="1"/>
</dbReference>
<evidence type="ECO:0000313" key="1">
    <source>
        <dbReference type="EMBL" id="JAG17746.1"/>
    </source>
</evidence>
<sequence length="219" mass="25043">GVGPSTFEITRPASGRCIDNVLSNSPLPTTSEIRNSFVSDHSSLLCPIVLEVPVTNVQYKWRRCFSPSAIAMFSESLDFIDWSNVFMHESVNDMYAAFKNLFDALFQQCFPVRRVKIETVDRIKRLVNRSPAVIASRDKLHYLRDRASINHETKRVYRTELRRHSALLKRTRREINDSSIAESPNIARTMWGIVNSCTKHKKSSEPIKTIALSDKLISD</sequence>
<organism evidence="1">
    <name type="scientific">Lygus hesperus</name>
    <name type="common">Western plant bug</name>
    <dbReference type="NCBI Taxonomy" id="30085"/>
    <lineage>
        <taxon>Eukaryota</taxon>
        <taxon>Metazoa</taxon>
        <taxon>Ecdysozoa</taxon>
        <taxon>Arthropoda</taxon>
        <taxon>Hexapoda</taxon>
        <taxon>Insecta</taxon>
        <taxon>Pterygota</taxon>
        <taxon>Neoptera</taxon>
        <taxon>Paraneoptera</taxon>
        <taxon>Hemiptera</taxon>
        <taxon>Heteroptera</taxon>
        <taxon>Panheteroptera</taxon>
        <taxon>Cimicomorpha</taxon>
        <taxon>Miridae</taxon>
        <taxon>Mirini</taxon>
        <taxon>Lygus</taxon>
    </lineage>
</organism>
<reference evidence="1" key="2">
    <citation type="submission" date="2014-07" db="EMBL/GenBank/DDBJ databases">
        <authorList>
            <person name="Hull J."/>
        </authorList>
    </citation>
    <scope>NUCLEOTIDE SEQUENCE</scope>
</reference>
<keyword evidence="1" id="KW-0347">Helicase</keyword>
<reference evidence="1" key="1">
    <citation type="journal article" date="2014" name="PLoS ONE">
        <title>Transcriptome-Based Identification of ABC Transporters in the Western Tarnished Plant Bug Lygus hesperus.</title>
        <authorList>
            <person name="Hull J.J."/>
            <person name="Chaney K."/>
            <person name="Geib S.M."/>
            <person name="Fabrick J.A."/>
            <person name="Brent C.S."/>
            <person name="Walsh D."/>
            <person name="Lavine L.C."/>
        </authorList>
    </citation>
    <scope>NUCLEOTIDE SEQUENCE</scope>
</reference>
<proteinExistence type="predicted"/>
<accession>A0A0A9XDM6</accession>
<dbReference type="GO" id="GO:0004386">
    <property type="term" value="F:helicase activity"/>
    <property type="evidence" value="ECO:0007669"/>
    <property type="project" value="UniProtKB-KW"/>
</dbReference>
<dbReference type="AlphaFoldDB" id="A0A0A9XDM6"/>
<keyword evidence="1" id="KW-0067">ATP-binding</keyword>
<name>A0A0A9XDM6_LYGHE</name>
<gene>
    <name evidence="1" type="primary">DDX47</name>
    <name evidence="1" type="ORF">CM83_319</name>
</gene>
<keyword evidence="1" id="KW-0378">Hydrolase</keyword>
<feature type="non-terminal residue" evidence="1">
    <location>
        <position position="1"/>
    </location>
</feature>
<dbReference type="EMBL" id="GBHO01025858">
    <property type="protein sequence ID" value="JAG17746.1"/>
    <property type="molecule type" value="Transcribed_RNA"/>
</dbReference>
<feature type="non-terminal residue" evidence="1">
    <location>
        <position position="219"/>
    </location>
</feature>
<keyword evidence="1" id="KW-0547">Nucleotide-binding</keyword>
<protein>
    <submittedName>
        <fullName evidence="1">Putative ATP-dependent RNA helicase DDX47</fullName>
    </submittedName>
</protein>
<dbReference type="PANTHER" id="PTHR47510">
    <property type="entry name" value="REVERSE TRANSCRIPTASE DOMAIN-CONTAINING PROTEIN"/>
    <property type="match status" value="1"/>
</dbReference>